<gene>
    <name evidence="2" type="ORF">DM860_016629</name>
</gene>
<proteinExistence type="predicted"/>
<comment type="caution">
    <text evidence="2">The sequence shown here is derived from an EMBL/GenBank/DDBJ whole genome shotgun (WGS) entry which is preliminary data.</text>
</comment>
<accession>A0A328DL29</accession>
<name>A0A328DL29_9ASTE</name>
<sequence length="105" mass="11021">MMKMVSRRRRWMVIVVKLLPKMCALLIFLLLHGVVVAPPASLLFGDIYVDVDCLDKCFPGGGDCTDGGGNYLECVIAKLDACSGSCGGRSSAGGSSSPPVMAPAR</sequence>
<reference evidence="2 3" key="1">
    <citation type="submission" date="2018-06" db="EMBL/GenBank/DDBJ databases">
        <title>The Genome of Cuscuta australis (Dodder) Provides Insight into the Evolution of Plant Parasitism.</title>
        <authorList>
            <person name="Liu H."/>
        </authorList>
    </citation>
    <scope>NUCLEOTIDE SEQUENCE [LARGE SCALE GENOMIC DNA]</scope>
    <source>
        <strain evidence="3">cv. Yunnan</strain>
        <tissue evidence="2">Vines</tissue>
    </source>
</reference>
<dbReference type="Proteomes" id="UP000249390">
    <property type="component" value="Unassembled WGS sequence"/>
</dbReference>
<keyword evidence="3" id="KW-1185">Reference proteome</keyword>
<evidence type="ECO:0000256" key="1">
    <source>
        <dbReference type="SAM" id="MobiDB-lite"/>
    </source>
</evidence>
<dbReference type="EMBL" id="NQVE01000124">
    <property type="protein sequence ID" value="RAL46196.1"/>
    <property type="molecule type" value="Genomic_DNA"/>
</dbReference>
<organism evidence="2 3">
    <name type="scientific">Cuscuta australis</name>
    <dbReference type="NCBI Taxonomy" id="267555"/>
    <lineage>
        <taxon>Eukaryota</taxon>
        <taxon>Viridiplantae</taxon>
        <taxon>Streptophyta</taxon>
        <taxon>Embryophyta</taxon>
        <taxon>Tracheophyta</taxon>
        <taxon>Spermatophyta</taxon>
        <taxon>Magnoliopsida</taxon>
        <taxon>eudicotyledons</taxon>
        <taxon>Gunneridae</taxon>
        <taxon>Pentapetalae</taxon>
        <taxon>asterids</taxon>
        <taxon>lamiids</taxon>
        <taxon>Solanales</taxon>
        <taxon>Convolvulaceae</taxon>
        <taxon>Cuscuteae</taxon>
        <taxon>Cuscuta</taxon>
        <taxon>Cuscuta subgen. Grammica</taxon>
        <taxon>Cuscuta sect. Cleistogrammica</taxon>
    </lineage>
</organism>
<protein>
    <submittedName>
        <fullName evidence="2">Uncharacterized protein</fullName>
    </submittedName>
</protein>
<evidence type="ECO:0000313" key="3">
    <source>
        <dbReference type="Proteomes" id="UP000249390"/>
    </source>
</evidence>
<dbReference type="AlphaFoldDB" id="A0A328DL29"/>
<feature type="region of interest" description="Disordered" evidence="1">
    <location>
        <begin position="85"/>
        <end position="105"/>
    </location>
</feature>
<evidence type="ECO:0000313" key="2">
    <source>
        <dbReference type="EMBL" id="RAL46196.1"/>
    </source>
</evidence>